<evidence type="ECO:0000256" key="2">
    <source>
        <dbReference type="PROSITE-ProRule" id="PRU00284"/>
    </source>
</evidence>
<evidence type="ECO:0000256" key="1">
    <source>
        <dbReference type="ARBA" id="ARBA00023224"/>
    </source>
</evidence>
<dbReference type="EMBL" id="LGUG01000005">
    <property type="protein sequence ID" value="KON93113.1"/>
    <property type="molecule type" value="Genomic_DNA"/>
</dbReference>
<comment type="caution">
    <text evidence="3">The sequence shown here is derived from an EMBL/GenBank/DDBJ whole genome shotgun (WGS) entry which is preliminary data.</text>
</comment>
<accession>A0A0D1WLJ8</accession>
<reference evidence="3 4" key="1">
    <citation type="submission" date="2015-07" db="EMBL/GenBank/DDBJ databases">
        <title>Fjat-14205 dsm 2895.</title>
        <authorList>
            <person name="Liu B."/>
            <person name="Wang J."/>
            <person name="Zhu Y."/>
            <person name="Liu G."/>
            <person name="Chen Q."/>
            <person name="Chen Z."/>
            <person name="Lan J."/>
            <person name="Che J."/>
            <person name="Ge C."/>
            <person name="Shi H."/>
            <person name="Pan Z."/>
            <person name="Liu X."/>
        </authorList>
    </citation>
    <scope>NUCLEOTIDE SEQUENCE [LARGE SCALE GENOMIC DNA]</scope>
    <source>
        <strain evidence="3 4">DSM 2895</strain>
    </source>
</reference>
<dbReference type="AlphaFoldDB" id="A0A0D1WLJ8"/>
<dbReference type="STRING" id="47500.AF333_25925"/>
<evidence type="ECO:0000313" key="3">
    <source>
        <dbReference type="EMBL" id="KON93113.1"/>
    </source>
</evidence>
<dbReference type="InterPro" id="IPR029151">
    <property type="entry name" value="Sensor-like_sf"/>
</dbReference>
<dbReference type="GO" id="GO:0016020">
    <property type="term" value="C:membrane"/>
    <property type="evidence" value="ECO:0007669"/>
    <property type="project" value="InterPro"/>
</dbReference>
<keyword evidence="1 2" id="KW-0807">Transducer</keyword>
<dbReference type="PANTHER" id="PTHR32089:SF112">
    <property type="entry name" value="LYSOZYME-LIKE PROTEIN-RELATED"/>
    <property type="match status" value="1"/>
</dbReference>
<dbReference type="SMART" id="SM00283">
    <property type="entry name" value="MA"/>
    <property type="match status" value="1"/>
</dbReference>
<dbReference type="PANTHER" id="PTHR32089">
    <property type="entry name" value="METHYL-ACCEPTING CHEMOTAXIS PROTEIN MCPB"/>
    <property type="match status" value="1"/>
</dbReference>
<gene>
    <name evidence="3" type="ORF">AF333_25925</name>
</gene>
<dbReference type="PROSITE" id="PS50111">
    <property type="entry name" value="CHEMOTAXIS_TRANSDUC_2"/>
    <property type="match status" value="1"/>
</dbReference>
<dbReference type="GO" id="GO:0007165">
    <property type="term" value="P:signal transduction"/>
    <property type="evidence" value="ECO:0007669"/>
    <property type="project" value="UniProtKB-KW"/>
</dbReference>
<dbReference type="OrthoDB" id="9807021at2"/>
<dbReference type="SUPFAM" id="SSF103190">
    <property type="entry name" value="Sensory domain-like"/>
    <property type="match status" value="1"/>
</dbReference>
<proteinExistence type="predicted"/>
<dbReference type="Proteomes" id="UP000037269">
    <property type="component" value="Unassembled WGS sequence"/>
</dbReference>
<dbReference type="SUPFAM" id="SSF58104">
    <property type="entry name" value="Methyl-accepting chemotaxis protein (MCP) signaling domain"/>
    <property type="match status" value="1"/>
</dbReference>
<keyword evidence="4" id="KW-1185">Reference proteome</keyword>
<dbReference type="Pfam" id="PF00015">
    <property type="entry name" value="MCPsignal"/>
    <property type="match status" value="1"/>
</dbReference>
<dbReference type="PATRIC" id="fig|47500.12.peg.3580"/>
<name>A0A0D1WLJ8_ANEMI</name>
<sequence>MIVSVSVLEALVVAAPYIKQAIKEDAMIGVVDREKFLTYIPAEKVDFGLKPGDFIPPDDVNIHGALAGKISNIRVSEEVYGVPIIATAIPIRDESGQVVGALAFGYTLENYILLEKFMTDMQEITGKLQDSIQVVAAHAEELSATSEEIMGHSQIAFENSSKTNDVLQFIRKISKQTNLLGLNASIEAARAGQFGAGFNVVAQEVRKLSNESAEATNRIEDSLSEITVTMKSLKDGMTQINTSSQEQAQLVVNFMEIIEQLDQTSKSMKELMGRLMVNTD</sequence>
<dbReference type="InterPro" id="IPR004089">
    <property type="entry name" value="MCPsignal_dom"/>
</dbReference>
<evidence type="ECO:0000313" key="4">
    <source>
        <dbReference type="Proteomes" id="UP000037269"/>
    </source>
</evidence>
<organism evidence="3 4">
    <name type="scientific">Aneurinibacillus migulanus</name>
    <name type="common">Bacillus migulanus</name>
    <dbReference type="NCBI Taxonomy" id="47500"/>
    <lineage>
        <taxon>Bacteria</taxon>
        <taxon>Bacillati</taxon>
        <taxon>Bacillota</taxon>
        <taxon>Bacilli</taxon>
        <taxon>Bacillales</taxon>
        <taxon>Paenibacillaceae</taxon>
        <taxon>Aneurinibacillus group</taxon>
        <taxon>Aneurinibacillus</taxon>
    </lineage>
</organism>
<protein>
    <submittedName>
        <fullName evidence="3">Chemotaxis protein</fullName>
    </submittedName>
</protein>
<dbReference type="Gene3D" id="1.10.287.950">
    <property type="entry name" value="Methyl-accepting chemotaxis protein"/>
    <property type="match status" value="1"/>
</dbReference>